<dbReference type="EMBL" id="JAVDTR010000004">
    <property type="protein sequence ID" value="MDR6723431.1"/>
    <property type="molecule type" value="Genomic_DNA"/>
</dbReference>
<evidence type="ECO:0000313" key="2">
    <source>
        <dbReference type="EMBL" id="MDR6723431.1"/>
    </source>
</evidence>
<dbReference type="SUPFAM" id="SSF51556">
    <property type="entry name" value="Metallo-dependent hydrolases"/>
    <property type="match status" value="1"/>
</dbReference>
<dbReference type="PANTHER" id="PTHR43135">
    <property type="entry name" value="ALPHA-D-RIBOSE 1-METHYLPHOSPHONATE 5-TRIPHOSPHATE DIPHOSPHATASE"/>
    <property type="match status" value="1"/>
</dbReference>
<dbReference type="InterPro" id="IPR032466">
    <property type="entry name" value="Metal_Hydrolase"/>
</dbReference>
<evidence type="ECO:0000313" key="3">
    <source>
        <dbReference type="Proteomes" id="UP001254832"/>
    </source>
</evidence>
<dbReference type="Pfam" id="PF01979">
    <property type="entry name" value="Amidohydro_1"/>
    <property type="match status" value="1"/>
</dbReference>
<dbReference type="Gene3D" id="3.30.110.90">
    <property type="entry name" value="Amidohydrolase"/>
    <property type="match status" value="1"/>
</dbReference>
<dbReference type="InterPro" id="IPR057744">
    <property type="entry name" value="OTAase-like"/>
</dbReference>
<dbReference type="Gene3D" id="2.30.40.10">
    <property type="entry name" value="Urease, subunit C, domain 1"/>
    <property type="match status" value="1"/>
</dbReference>
<protein>
    <submittedName>
        <fullName evidence="2">Imidazolonepropionase-like amidohydrolase</fullName>
    </submittedName>
</protein>
<dbReference type="Proteomes" id="UP001254832">
    <property type="component" value="Unassembled WGS sequence"/>
</dbReference>
<sequence length="442" mass="48692">MNTAYALKNVNLIHGDANRNLQKNMTLLVNEQGLIQDIGQDHELHIPSHYTTVDLSGKYVMPGLINAHVHLFADGKPFSLSVSEGMLQFAYDRILNTPFGRRMLKKRMKRNALTALHAGVTTMRSVGEFFYTDVQLRDEINNGEFIGPNLLVSGFFLSVTGGHGAPYLALVGDSPWEARRNVRINVKHGVDLIKICVTGGVTDAKMVGEAGRLQMTVEEVAAICDEAHKIGMRVAAHVESTEGVRVALQGGVDTIEHGAEMDDEIIRLYQNNPNALHGYTALIPTLQAGYPSASLDTSVTKVSQTVKENSRLVYDSMLQSMRQAVENNITVGIGTDAAMPFVTHYDMWREMDHYMRQNNLSNKHVIDMATRTNAKILGIDDVTGTLDIGKQADLIVLEQSPLEQIEALSDISMVMVKGNLIDKPSVTRIPEVDAVLDSVWVN</sequence>
<dbReference type="SUPFAM" id="SSF51338">
    <property type="entry name" value="Composite domain of metallo-dependent hydrolases"/>
    <property type="match status" value="1"/>
</dbReference>
<proteinExistence type="predicted"/>
<dbReference type="CDD" id="cd01299">
    <property type="entry name" value="Met_dep_hydrolase_A"/>
    <property type="match status" value="1"/>
</dbReference>
<dbReference type="Gene3D" id="3.40.50.10910">
    <property type="entry name" value="Amidohydrolase"/>
    <property type="match status" value="1"/>
</dbReference>
<gene>
    <name evidence="2" type="ORF">J2W91_001883</name>
</gene>
<evidence type="ECO:0000259" key="1">
    <source>
        <dbReference type="Pfam" id="PF01979"/>
    </source>
</evidence>
<dbReference type="InterPro" id="IPR006680">
    <property type="entry name" value="Amidohydro-rel"/>
</dbReference>
<dbReference type="PANTHER" id="PTHR43135:SF3">
    <property type="entry name" value="ALPHA-D-RIBOSE 1-METHYLPHOSPHONATE 5-TRIPHOSPHATE DIPHOSPHATASE"/>
    <property type="match status" value="1"/>
</dbReference>
<dbReference type="InterPro" id="IPR051781">
    <property type="entry name" value="Metallo-dep_Hydrolase"/>
</dbReference>
<feature type="domain" description="Amidohydrolase-related" evidence="1">
    <location>
        <begin position="59"/>
        <end position="420"/>
    </location>
</feature>
<dbReference type="RefSeq" id="WP_310138548.1">
    <property type="nucleotide sequence ID" value="NZ_JAVDTR010000004.1"/>
</dbReference>
<organism evidence="2 3">
    <name type="scientific">Paenibacillus amylolyticus</name>
    <dbReference type="NCBI Taxonomy" id="1451"/>
    <lineage>
        <taxon>Bacteria</taxon>
        <taxon>Bacillati</taxon>
        <taxon>Bacillota</taxon>
        <taxon>Bacilli</taxon>
        <taxon>Bacillales</taxon>
        <taxon>Paenibacillaceae</taxon>
        <taxon>Paenibacillus</taxon>
    </lineage>
</organism>
<comment type="caution">
    <text evidence="2">The sequence shown here is derived from an EMBL/GenBank/DDBJ whole genome shotgun (WGS) entry which is preliminary data.</text>
</comment>
<accession>A0AAP5H1W5</accession>
<dbReference type="GO" id="GO:0016810">
    <property type="term" value="F:hydrolase activity, acting on carbon-nitrogen (but not peptide) bonds"/>
    <property type="evidence" value="ECO:0007669"/>
    <property type="project" value="InterPro"/>
</dbReference>
<reference evidence="2" key="1">
    <citation type="submission" date="2023-07" db="EMBL/GenBank/DDBJ databases">
        <title>Sorghum-associated microbial communities from plants grown in Nebraska, USA.</title>
        <authorList>
            <person name="Schachtman D."/>
        </authorList>
    </citation>
    <scope>NUCLEOTIDE SEQUENCE</scope>
    <source>
        <strain evidence="2">BE80</strain>
    </source>
</reference>
<dbReference type="Gene3D" id="1.20.58.520">
    <property type="entry name" value="Amidohydrolase"/>
    <property type="match status" value="1"/>
</dbReference>
<name>A0AAP5H1W5_PAEAM</name>
<dbReference type="InterPro" id="IPR011059">
    <property type="entry name" value="Metal-dep_hydrolase_composite"/>
</dbReference>
<dbReference type="AlphaFoldDB" id="A0AAP5H1W5"/>